<comment type="caution">
    <text evidence="2">The sequence shown here is derived from an EMBL/GenBank/DDBJ whole genome shotgun (WGS) entry which is preliminary data.</text>
</comment>
<keyword evidence="3" id="KW-1185">Reference proteome</keyword>
<dbReference type="EMBL" id="JAACJO010000005">
    <property type="protein sequence ID" value="KAF5358074.1"/>
    <property type="molecule type" value="Genomic_DNA"/>
</dbReference>
<evidence type="ECO:0000256" key="1">
    <source>
        <dbReference type="SAM" id="MobiDB-lite"/>
    </source>
</evidence>
<evidence type="ECO:0000313" key="3">
    <source>
        <dbReference type="Proteomes" id="UP000559027"/>
    </source>
</evidence>
<feature type="compositionally biased region" description="Polar residues" evidence="1">
    <location>
        <begin position="17"/>
        <end position="27"/>
    </location>
</feature>
<organism evidence="2 3">
    <name type="scientific">Leucocoprinus leucothites</name>
    <dbReference type="NCBI Taxonomy" id="201217"/>
    <lineage>
        <taxon>Eukaryota</taxon>
        <taxon>Fungi</taxon>
        <taxon>Dikarya</taxon>
        <taxon>Basidiomycota</taxon>
        <taxon>Agaricomycotina</taxon>
        <taxon>Agaricomycetes</taxon>
        <taxon>Agaricomycetidae</taxon>
        <taxon>Agaricales</taxon>
        <taxon>Agaricineae</taxon>
        <taxon>Agaricaceae</taxon>
        <taxon>Leucocoprinus</taxon>
    </lineage>
</organism>
<feature type="compositionally biased region" description="Polar residues" evidence="1">
    <location>
        <begin position="1"/>
        <end position="10"/>
    </location>
</feature>
<feature type="region of interest" description="Disordered" evidence="1">
    <location>
        <begin position="1"/>
        <end position="27"/>
    </location>
</feature>
<sequence>MAFSTPTQNGDPAIHLPSSSISTPVQSTTDSAPLLITAFDAVATMKASAARLVRIIPRKSLDPAMVNIANAPAPQAQDLQRPTVLELLQKQRETASAEWPGNIRIEPVVKKEAFRPVQAEVRTQLKKMLKER</sequence>
<reference evidence="2 3" key="1">
    <citation type="journal article" date="2020" name="ISME J.">
        <title>Uncovering the hidden diversity of litter-decomposition mechanisms in mushroom-forming fungi.</title>
        <authorList>
            <person name="Floudas D."/>
            <person name="Bentzer J."/>
            <person name="Ahren D."/>
            <person name="Johansson T."/>
            <person name="Persson P."/>
            <person name="Tunlid A."/>
        </authorList>
    </citation>
    <scope>NUCLEOTIDE SEQUENCE [LARGE SCALE GENOMIC DNA]</scope>
    <source>
        <strain evidence="2 3">CBS 146.42</strain>
    </source>
</reference>
<dbReference type="OrthoDB" id="3237970at2759"/>
<protein>
    <submittedName>
        <fullName evidence="2">Uncharacterized protein</fullName>
    </submittedName>
</protein>
<gene>
    <name evidence="2" type="ORF">D9756_001742</name>
</gene>
<name>A0A8H5LI86_9AGAR</name>
<accession>A0A8H5LI86</accession>
<evidence type="ECO:0000313" key="2">
    <source>
        <dbReference type="EMBL" id="KAF5358074.1"/>
    </source>
</evidence>
<dbReference type="AlphaFoldDB" id="A0A8H5LI86"/>
<dbReference type="Proteomes" id="UP000559027">
    <property type="component" value="Unassembled WGS sequence"/>
</dbReference>
<proteinExistence type="predicted"/>